<dbReference type="SUPFAM" id="SSF54919">
    <property type="entry name" value="Nucleoside diphosphate kinase, NDK"/>
    <property type="match status" value="1"/>
</dbReference>
<name>A0A7S3LIH5_9STRA</name>
<evidence type="ECO:0000313" key="1">
    <source>
        <dbReference type="EMBL" id="CAE0431004.1"/>
    </source>
</evidence>
<evidence type="ECO:0008006" key="2">
    <source>
        <dbReference type="Google" id="ProtNLM"/>
    </source>
</evidence>
<reference evidence="1" key="1">
    <citation type="submission" date="2021-01" db="EMBL/GenBank/DDBJ databases">
        <authorList>
            <person name="Corre E."/>
            <person name="Pelletier E."/>
            <person name="Niang G."/>
            <person name="Scheremetjew M."/>
            <person name="Finn R."/>
            <person name="Kale V."/>
            <person name="Holt S."/>
            <person name="Cochrane G."/>
            <person name="Meng A."/>
            <person name="Brown T."/>
            <person name="Cohen L."/>
        </authorList>
    </citation>
    <scope>NUCLEOTIDE SEQUENCE</scope>
    <source>
        <strain evidence="1">GSBS06</strain>
    </source>
</reference>
<protein>
    <recommendedName>
        <fullName evidence="2">Nucleoside diphosphate kinase-like domain-containing protein</fullName>
    </recommendedName>
</protein>
<proteinExistence type="predicted"/>
<dbReference type="Gene3D" id="3.30.70.141">
    <property type="entry name" value="Nucleoside diphosphate kinase-like domain"/>
    <property type="match status" value="1"/>
</dbReference>
<dbReference type="AlphaFoldDB" id="A0A7S3LIH5"/>
<accession>A0A7S3LIH5</accession>
<gene>
    <name evidence="1" type="ORF">ASTO00021_LOCUS1354</name>
</gene>
<dbReference type="EMBL" id="HBIN01002107">
    <property type="protein sequence ID" value="CAE0431004.1"/>
    <property type="molecule type" value="Transcribed_RNA"/>
</dbReference>
<sequence>MDDTTIEPAAIGSSKVNHFSGVNRALVFVKPHACVPECIGFVRECLENNGVRVIRELARTGNRIEKSIDDHYAIPGGPAVVDSPHELFIPDTAKDSFRQKFGEDWDHVLRENRVMNAKSFAKRYDDVDLPHEWDHEETIKVRMGTGTKVAKLVNADAKHDRKHHYVINGFYLAMRERFVKENALVHFFTVEFDENKISWSCFRNEIIGGTDPSKAMKGSIRNLIYEDWERLGLDSIPDYGNNGVHASAGPIEAFRERLLWDDEFIDDPFNEINIRNDNLGGQLIAAGITMQTIHALINNADIETKSNTGILNSAFDATENLNTSDAIELIKNITRVKHEQKARRTRLIDKSSKLSCKVS</sequence>
<dbReference type="InterPro" id="IPR036850">
    <property type="entry name" value="NDK-like_dom_sf"/>
</dbReference>
<organism evidence="1">
    <name type="scientific">Aplanochytrium stocchinoi</name>
    <dbReference type="NCBI Taxonomy" id="215587"/>
    <lineage>
        <taxon>Eukaryota</taxon>
        <taxon>Sar</taxon>
        <taxon>Stramenopiles</taxon>
        <taxon>Bigyra</taxon>
        <taxon>Labyrinthulomycetes</taxon>
        <taxon>Thraustochytrida</taxon>
        <taxon>Thraustochytriidae</taxon>
        <taxon>Aplanochytrium</taxon>
    </lineage>
</organism>